<evidence type="ECO:0000256" key="2">
    <source>
        <dbReference type="ARBA" id="ARBA00023134"/>
    </source>
</evidence>
<dbReference type="GO" id="GO:0005525">
    <property type="term" value="F:GTP binding"/>
    <property type="evidence" value="ECO:0007669"/>
    <property type="project" value="UniProtKB-KW"/>
</dbReference>
<dbReference type="SMART" id="SM00175">
    <property type="entry name" value="RAB"/>
    <property type="match status" value="1"/>
</dbReference>
<dbReference type="NCBIfam" id="TIGR00231">
    <property type="entry name" value="small_GTP"/>
    <property type="match status" value="1"/>
</dbReference>
<dbReference type="InterPro" id="IPR027417">
    <property type="entry name" value="P-loop_NTPase"/>
</dbReference>
<dbReference type="InterPro" id="IPR001806">
    <property type="entry name" value="Small_GTPase"/>
</dbReference>
<dbReference type="SMART" id="SM00173">
    <property type="entry name" value="RAS"/>
    <property type="match status" value="1"/>
</dbReference>
<dbReference type="CDD" id="cd00154">
    <property type="entry name" value="Rab"/>
    <property type="match status" value="1"/>
</dbReference>
<dbReference type="PRINTS" id="PR00449">
    <property type="entry name" value="RASTRNSFRMNG"/>
</dbReference>
<gene>
    <name evidence="3" type="ORF">PPERSA_13063</name>
</gene>
<dbReference type="Proteomes" id="UP000054937">
    <property type="component" value="Unassembled WGS sequence"/>
</dbReference>
<dbReference type="OrthoDB" id="265044at2759"/>
<dbReference type="InParanoid" id="A0A0V0QXE3"/>
<comment type="caution">
    <text evidence="3">The sequence shown here is derived from an EMBL/GenBank/DDBJ whole genome shotgun (WGS) entry which is preliminary data.</text>
</comment>
<dbReference type="InterPro" id="IPR050227">
    <property type="entry name" value="Rab"/>
</dbReference>
<proteinExistence type="predicted"/>
<dbReference type="FunFam" id="3.40.50.300:FF:001447">
    <property type="entry name" value="Ras-related protein Rab-1B"/>
    <property type="match status" value="1"/>
</dbReference>
<dbReference type="SMART" id="SM00174">
    <property type="entry name" value="RHO"/>
    <property type="match status" value="1"/>
</dbReference>
<dbReference type="PANTHER" id="PTHR47977">
    <property type="entry name" value="RAS-RELATED PROTEIN RAB"/>
    <property type="match status" value="1"/>
</dbReference>
<keyword evidence="4" id="KW-1185">Reference proteome</keyword>
<accession>A0A0V0QXE3</accession>
<dbReference type="PROSITE" id="PS51419">
    <property type="entry name" value="RAB"/>
    <property type="match status" value="1"/>
</dbReference>
<dbReference type="Pfam" id="PF00071">
    <property type="entry name" value="Ras"/>
    <property type="match status" value="1"/>
</dbReference>
<dbReference type="AlphaFoldDB" id="A0A0V0QXE3"/>
<organism evidence="3 4">
    <name type="scientific">Pseudocohnilembus persalinus</name>
    <name type="common">Ciliate</name>
    <dbReference type="NCBI Taxonomy" id="266149"/>
    <lineage>
        <taxon>Eukaryota</taxon>
        <taxon>Sar</taxon>
        <taxon>Alveolata</taxon>
        <taxon>Ciliophora</taxon>
        <taxon>Intramacronucleata</taxon>
        <taxon>Oligohymenophorea</taxon>
        <taxon>Scuticociliatia</taxon>
        <taxon>Philasterida</taxon>
        <taxon>Pseudocohnilembidae</taxon>
        <taxon>Pseudocohnilembus</taxon>
    </lineage>
</organism>
<dbReference type="Gene3D" id="3.40.50.300">
    <property type="entry name" value="P-loop containing nucleotide triphosphate hydrolases"/>
    <property type="match status" value="1"/>
</dbReference>
<sequence length="264" mass="30837">MMKKTENFIELVNKEQNQNSQGKLEKPEDIYKIIIVGDPKTGKTSLIDSFLDRPKQFKYTPTVGLEFVKQDILFKNQKIQLHIWDTAGKEEYRTITPAHYRKVLGAIAVFDCGNMDSLRNVENWIEEVLIYNDDERLQILVVGNKEDQMGKNRQQVESKLQYLNIENEDQDQNGDIIQQQQSGQQNENKKDKIVDLQAVKLQQYINLNNGTFKYFQCDCIQKMTNIDKIMEIFSVLVQDIYDENNQNLQENINSSNNTSRCQLI</sequence>
<keyword evidence="3" id="KW-0378">Hydrolase</keyword>
<evidence type="ECO:0000256" key="1">
    <source>
        <dbReference type="ARBA" id="ARBA00022741"/>
    </source>
</evidence>
<dbReference type="GO" id="GO:0003924">
    <property type="term" value="F:GTPase activity"/>
    <property type="evidence" value="ECO:0007669"/>
    <property type="project" value="InterPro"/>
</dbReference>
<evidence type="ECO:0000313" key="3">
    <source>
        <dbReference type="EMBL" id="KRX06584.1"/>
    </source>
</evidence>
<protein>
    <submittedName>
        <fullName evidence="3">p-loop containing nucleoside triphosphate hydrolase</fullName>
    </submittedName>
</protein>
<dbReference type="InterPro" id="IPR005225">
    <property type="entry name" value="Small_GTP-bd"/>
</dbReference>
<keyword evidence="1" id="KW-0547">Nucleotide-binding</keyword>
<dbReference type="SMART" id="SM00176">
    <property type="entry name" value="RAN"/>
    <property type="match status" value="1"/>
</dbReference>
<dbReference type="EMBL" id="LDAU01000094">
    <property type="protein sequence ID" value="KRX06584.1"/>
    <property type="molecule type" value="Genomic_DNA"/>
</dbReference>
<dbReference type="SUPFAM" id="SSF52540">
    <property type="entry name" value="P-loop containing nucleoside triphosphate hydrolases"/>
    <property type="match status" value="1"/>
</dbReference>
<reference evidence="3 4" key="1">
    <citation type="journal article" date="2015" name="Sci. Rep.">
        <title>Genome of the facultative scuticociliatosis pathogen Pseudocohnilembus persalinus provides insight into its virulence through horizontal gene transfer.</title>
        <authorList>
            <person name="Xiong J."/>
            <person name="Wang G."/>
            <person name="Cheng J."/>
            <person name="Tian M."/>
            <person name="Pan X."/>
            <person name="Warren A."/>
            <person name="Jiang C."/>
            <person name="Yuan D."/>
            <person name="Miao W."/>
        </authorList>
    </citation>
    <scope>NUCLEOTIDE SEQUENCE [LARGE SCALE GENOMIC DNA]</scope>
    <source>
        <strain evidence="3">36N120E</strain>
    </source>
</reference>
<name>A0A0V0QXE3_PSEPJ</name>
<evidence type="ECO:0000313" key="4">
    <source>
        <dbReference type="Proteomes" id="UP000054937"/>
    </source>
</evidence>
<keyword evidence="2" id="KW-0342">GTP-binding</keyword>